<gene>
    <name evidence="8" type="ORF">BYL167_LOCUS2132</name>
    <name evidence="2" type="ORF">CJN711_LOCUS6858</name>
    <name evidence="9" type="ORF">GIL414_LOCUS1383</name>
    <name evidence="3" type="ORF">KQP761_LOCUS4960</name>
    <name evidence="5" type="ORF">MBJ925_LOCUS26470</name>
    <name evidence="11" type="ORF">OVN521_LOCUS8477</name>
    <name evidence="7" type="ORF">SMN809_LOCUS289</name>
    <name evidence="10" type="ORF">UXM345_LOCUS6878</name>
    <name evidence="6" type="ORF">WKI299_LOCUS25600</name>
    <name evidence="4" type="ORF">XDN619_LOCUS6164</name>
</gene>
<name>A0A814NU24_9BILA</name>
<dbReference type="AlphaFoldDB" id="A0A814NU24"/>
<dbReference type="Proteomes" id="UP000676336">
    <property type="component" value="Unassembled WGS sequence"/>
</dbReference>
<dbReference type="EMBL" id="CAJNOV010002229">
    <property type="protein sequence ID" value="CAF1094943.1"/>
    <property type="molecule type" value="Genomic_DNA"/>
</dbReference>
<sequence length="81" mass="9785">MNQRRLVHLLIIFITIEQVINIQIEHRFRRETLWKTTQVLNCIRRLRSIIIRPSKLDLSTEMLNCLQQTKTNKSNKKLNKT</sequence>
<accession>A0A814NU24</accession>
<dbReference type="Proteomes" id="UP000663824">
    <property type="component" value="Unassembled WGS sequence"/>
</dbReference>
<dbReference type="EMBL" id="CAJOBF010000557">
    <property type="protein sequence ID" value="CAF3835525.1"/>
    <property type="molecule type" value="Genomic_DNA"/>
</dbReference>
<dbReference type="Proteomes" id="UP000663856">
    <property type="component" value="Unassembled WGS sequence"/>
</dbReference>
<dbReference type="OrthoDB" id="10045975at2759"/>
<proteinExistence type="predicted"/>
<evidence type="ECO:0000313" key="12">
    <source>
        <dbReference type="Proteomes" id="UP000663855"/>
    </source>
</evidence>
<evidence type="ECO:0000313" key="9">
    <source>
        <dbReference type="EMBL" id="CAF3806394.1"/>
    </source>
</evidence>
<dbReference type="Proteomes" id="UP000663855">
    <property type="component" value="Unassembled WGS sequence"/>
</dbReference>
<dbReference type="EMBL" id="CAJNRG010001699">
    <property type="protein sequence ID" value="CAF2037752.1"/>
    <property type="molecule type" value="Genomic_DNA"/>
</dbReference>
<feature type="signal peptide" evidence="1">
    <location>
        <begin position="1"/>
        <end position="21"/>
    </location>
</feature>
<evidence type="ECO:0000313" key="13">
    <source>
        <dbReference type="Proteomes" id="UP000663866"/>
    </source>
</evidence>
<evidence type="ECO:0000313" key="4">
    <source>
        <dbReference type="EMBL" id="CAF2037752.1"/>
    </source>
</evidence>
<organism evidence="2 12">
    <name type="scientific">Rotaria magnacalcarata</name>
    <dbReference type="NCBI Taxonomy" id="392030"/>
    <lineage>
        <taxon>Eukaryota</taxon>
        <taxon>Metazoa</taxon>
        <taxon>Spiralia</taxon>
        <taxon>Gnathifera</taxon>
        <taxon>Rotifera</taxon>
        <taxon>Eurotatoria</taxon>
        <taxon>Bdelloidea</taxon>
        <taxon>Philodinida</taxon>
        <taxon>Philodinidae</taxon>
        <taxon>Rotaria</taxon>
    </lineage>
</organism>
<keyword evidence="1" id="KW-0732">Signal</keyword>
<evidence type="ECO:0008006" key="14">
    <source>
        <dbReference type="Google" id="ProtNLM"/>
    </source>
</evidence>
<dbReference type="Proteomes" id="UP000681720">
    <property type="component" value="Unassembled WGS sequence"/>
</dbReference>
<dbReference type="EMBL" id="CAJOBJ010000226">
    <property type="protein sequence ID" value="CAF3806394.1"/>
    <property type="molecule type" value="Genomic_DNA"/>
</dbReference>
<dbReference type="EMBL" id="CAJOBH010000358">
    <property type="protein sequence ID" value="CAF3784945.1"/>
    <property type="molecule type" value="Genomic_DNA"/>
</dbReference>
<evidence type="ECO:0000313" key="5">
    <source>
        <dbReference type="EMBL" id="CAF2124429.1"/>
    </source>
</evidence>
<evidence type="ECO:0000256" key="1">
    <source>
        <dbReference type="SAM" id="SignalP"/>
    </source>
</evidence>
<dbReference type="EMBL" id="CAJNOW010001107">
    <property type="protein sequence ID" value="CAF1305013.1"/>
    <property type="molecule type" value="Genomic_DNA"/>
</dbReference>
<evidence type="ECO:0000313" key="11">
    <source>
        <dbReference type="EMBL" id="CAF3881260.1"/>
    </source>
</evidence>
<evidence type="ECO:0000313" key="10">
    <source>
        <dbReference type="EMBL" id="CAF3835525.1"/>
    </source>
</evidence>
<reference evidence="2" key="1">
    <citation type="submission" date="2021-02" db="EMBL/GenBank/DDBJ databases">
        <authorList>
            <person name="Nowell W R."/>
        </authorList>
    </citation>
    <scope>NUCLEOTIDE SEQUENCE</scope>
</reference>
<protein>
    <recommendedName>
        <fullName evidence="14">Secreted protein</fullName>
    </recommendedName>
</protein>
<dbReference type="EMBL" id="CAJOBG010000990">
    <property type="protein sequence ID" value="CAF3881260.1"/>
    <property type="molecule type" value="Genomic_DNA"/>
</dbReference>
<evidence type="ECO:0000313" key="2">
    <source>
        <dbReference type="EMBL" id="CAF1094943.1"/>
    </source>
</evidence>
<dbReference type="Proteomes" id="UP000681967">
    <property type="component" value="Unassembled WGS sequence"/>
</dbReference>
<feature type="chain" id="PRO_5036225420" description="Secreted protein" evidence="1">
    <location>
        <begin position="22"/>
        <end position="81"/>
    </location>
</feature>
<dbReference type="Proteomes" id="UP000663842">
    <property type="component" value="Unassembled WGS sequence"/>
</dbReference>
<evidence type="ECO:0000313" key="3">
    <source>
        <dbReference type="EMBL" id="CAF1305013.1"/>
    </source>
</evidence>
<dbReference type="Proteomes" id="UP000663887">
    <property type="component" value="Unassembled WGS sequence"/>
</dbReference>
<dbReference type="EMBL" id="CAJNRF010011035">
    <property type="protein sequence ID" value="CAF2127317.1"/>
    <property type="molecule type" value="Genomic_DNA"/>
</dbReference>
<keyword evidence="13" id="KW-1185">Reference proteome</keyword>
<dbReference type="Proteomes" id="UP000663834">
    <property type="component" value="Unassembled WGS sequence"/>
</dbReference>
<dbReference type="EMBL" id="CAJOBI010000027">
    <property type="protein sequence ID" value="CAF3784172.1"/>
    <property type="molecule type" value="Genomic_DNA"/>
</dbReference>
<evidence type="ECO:0000313" key="8">
    <source>
        <dbReference type="EMBL" id="CAF3784945.1"/>
    </source>
</evidence>
<dbReference type="EMBL" id="CAJNRE010014108">
    <property type="protein sequence ID" value="CAF2124429.1"/>
    <property type="molecule type" value="Genomic_DNA"/>
</dbReference>
<evidence type="ECO:0000313" key="6">
    <source>
        <dbReference type="EMBL" id="CAF2127317.1"/>
    </source>
</evidence>
<dbReference type="Proteomes" id="UP000663866">
    <property type="component" value="Unassembled WGS sequence"/>
</dbReference>
<evidence type="ECO:0000313" key="7">
    <source>
        <dbReference type="EMBL" id="CAF3784172.1"/>
    </source>
</evidence>
<comment type="caution">
    <text evidence="2">The sequence shown here is derived from an EMBL/GenBank/DDBJ whole genome shotgun (WGS) entry which is preliminary data.</text>
</comment>